<evidence type="ECO:0000313" key="3">
    <source>
        <dbReference type="Proteomes" id="UP001341281"/>
    </source>
</evidence>
<feature type="compositionally biased region" description="Basic and acidic residues" evidence="1">
    <location>
        <begin position="11"/>
        <end position="22"/>
    </location>
</feature>
<accession>A0AAQ3TN34</accession>
<dbReference type="Proteomes" id="UP001341281">
    <property type="component" value="Chromosome 05"/>
</dbReference>
<keyword evidence="3" id="KW-1185">Reference proteome</keyword>
<feature type="region of interest" description="Disordered" evidence="1">
    <location>
        <begin position="1"/>
        <end position="22"/>
    </location>
</feature>
<dbReference type="AlphaFoldDB" id="A0AAQ3TN34"/>
<sequence>MTPKSIKHGTYRVDHPGDDEDLKVNKESLEDVRMQAIQNIRAYQEETRRWKCKKLRPRTIKSRDLVLKKRTENKSKLSSKWEGPFVAVEASKGAYRLSTVDGEELPHTWNIYMLRRYYV</sequence>
<reference evidence="2 3" key="1">
    <citation type="submission" date="2024-02" db="EMBL/GenBank/DDBJ databases">
        <title>High-quality chromosome-scale genome assembly of Pensacola bahiagrass (Paspalum notatum Flugge var. saurae).</title>
        <authorList>
            <person name="Vega J.M."/>
            <person name="Podio M."/>
            <person name="Orjuela J."/>
            <person name="Siena L.A."/>
            <person name="Pessino S.C."/>
            <person name="Combes M.C."/>
            <person name="Mariac C."/>
            <person name="Albertini E."/>
            <person name="Pupilli F."/>
            <person name="Ortiz J.P.A."/>
            <person name="Leblanc O."/>
        </authorList>
    </citation>
    <scope>NUCLEOTIDE SEQUENCE [LARGE SCALE GENOMIC DNA]</scope>
    <source>
        <strain evidence="2">R1</strain>
        <tissue evidence="2">Leaf</tissue>
    </source>
</reference>
<evidence type="ECO:0000256" key="1">
    <source>
        <dbReference type="SAM" id="MobiDB-lite"/>
    </source>
</evidence>
<organism evidence="2 3">
    <name type="scientific">Paspalum notatum var. saurae</name>
    <dbReference type="NCBI Taxonomy" id="547442"/>
    <lineage>
        <taxon>Eukaryota</taxon>
        <taxon>Viridiplantae</taxon>
        <taxon>Streptophyta</taxon>
        <taxon>Embryophyta</taxon>
        <taxon>Tracheophyta</taxon>
        <taxon>Spermatophyta</taxon>
        <taxon>Magnoliopsida</taxon>
        <taxon>Liliopsida</taxon>
        <taxon>Poales</taxon>
        <taxon>Poaceae</taxon>
        <taxon>PACMAD clade</taxon>
        <taxon>Panicoideae</taxon>
        <taxon>Andropogonodae</taxon>
        <taxon>Paspaleae</taxon>
        <taxon>Paspalinae</taxon>
        <taxon>Paspalum</taxon>
    </lineage>
</organism>
<dbReference type="EMBL" id="CP144749">
    <property type="protein sequence ID" value="WVZ76913.1"/>
    <property type="molecule type" value="Genomic_DNA"/>
</dbReference>
<evidence type="ECO:0000313" key="2">
    <source>
        <dbReference type="EMBL" id="WVZ76913.1"/>
    </source>
</evidence>
<feature type="compositionally biased region" description="Basic residues" evidence="1">
    <location>
        <begin position="1"/>
        <end position="10"/>
    </location>
</feature>
<name>A0AAQ3TN34_PASNO</name>
<protein>
    <submittedName>
        <fullName evidence="2">Uncharacterized protein</fullName>
    </submittedName>
</protein>
<gene>
    <name evidence="2" type="ORF">U9M48_024832</name>
</gene>
<proteinExistence type="predicted"/>